<dbReference type="InterPro" id="IPR038570">
    <property type="entry name" value="HicA_sf"/>
</dbReference>
<dbReference type="SUPFAM" id="SSF54786">
    <property type="entry name" value="YcfA/nrd intein domain"/>
    <property type="match status" value="1"/>
</dbReference>
<keyword evidence="3" id="KW-0540">Nuclease</keyword>
<dbReference type="RefSeq" id="WP_172555875.1">
    <property type="nucleotide sequence ID" value="NZ_CP035727.2"/>
</dbReference>
<dbReference type="GO" id="GO:0003729">
    <property type="term" value="F:mRNA binding"/>
    <property type="evidence" value="ECO:0007669"/>
    <property type="project" value="InterPro"/>
</dbReference>
<protein>
    <submittedName>
        <fullName evidence="8">Type II toxin-antitoxin system HicA family toxin</fullName>
    </submittedName>
</protein>
<dbReference type="AlphaFoldDB" id="A0A6H0TPJ3"/>
<evidence type="ECO:0000256" key="4">
    <source>
        <dbReference type="ARBA" id="ARBA00022759"/>
    </source>
</evidence>
<evidence type="ECO:0000256" key="1">
    <source>
        <dbReference type="ARBA" id="ARBA00006620"/>
    </source>
</evidence>
<dbReference type="GO" id="GO:0016787">
    <property type="term" value="F:hydrolase activity"/>
    <property type="evidence" value="ECO:0007669"/>
    <property type="project" value="UniProtKB-KW"/>
</dbReference>
<reference evidence="9" key="1">
    <citation type="submission" date="2019-02" db="EMBL/GenBank/DDBJ databases">
        <title>Structural and Functional analysis of Lanthipeptide from Bacillus thuringiensis serovar andalousiensis B23193.</title>
        <authorList>
            <person name="Andreeva J.V."/>
            <person name="Grigoreva A."/>
        </authorList>
    </citation>
    <scope>NUCLEOTIDE SEQUENCE [LARGE SCALE GENOMIC DNA]</scope>
    <source>
        <strain evidence="9">B23193</strain>
    </source>
</reference>
<keyword evidence="4" id="KW-0255">Endonuclease</keyword>
<dbReference type="GO" id="GO:0004519">
    <property type="term" value="F:endonuclease activity"/>
    <property type="evidence" value="ECO:0007669"/>
    <property type="project" value="UniProtKB-KW"/>
</dbReference>
<evidence type="ECO:0000256" key="6">
    <source>
        <dbReference type="ARBA" id="ARBA00022884"/>
    </source>
</evidence>
<organism evidence="8 9">
    <name type="scientific">Bacillus thuringiensis serovar andalousiensis</name>
    <dbReference type="NCBI Taxonomy" id="257985"/>
    <lineage>
        <taxon>Bacteria</taxon>
        <taxon>Bacillati</taxon>
        <taxon>Bacillota</taxon>
        <taxon>Bacilli</taxon>
        <taxon>Bacillales</taxon>
        <taxon>Bacillaceae</taxon>
        <taxon>Bacillus</taxon>
        <taxon>Bacillus cereus group</taxon>
    </lineage>
</organism>
<proteinExistence type="inferred from homology"/>
<evidence type="ECO:0000256" key="2">
    <source>
        <dbReference type="ARBA" id="ARBA00022649"/>
    </source>
</evidence>
<evidence type="ECO:0000313" key="8">
    <source>
        <dbReference type="EMBL" id="QIW22367.1"/>
    </source>
</evidence>
<comment type="similarity">
    <text evidence="1">Belongs to the HicA mRNA interferase family.</text>
</comment>
<dbReference type="Proteomes" id="UP000501374">
    <property type="component" value="Chromosome"/>
</dbReference>
<gene>
    <name evidence="8" type="ORF">EVG22_30525</name>
</gene>
<keyword evidence="6" id="KW-0694">RNA-binding</keyword>
<evidence type="ECO:0000256" key="3">
    <source>
        <dbReference type="ARBA" id="ARBA00022722"/>
    </source>
</evidence>
<dbReference type="EMBL" id="CP035727">
    <property type="protein sequence ID" value="QIW22367.1"/>
    <property type="molecule type" value="Genomic_DNA"/>
</dbReference>
<evidence type="ECO:0000313" key="9">
    <source>
        <dbReference type="Proteomes" id="UP000501374"/>
    </source>
</evidence>
<evidence type="ECO:0000256" key="7">
    <source>
        <dbReference type="ARBA" id="ARBA00023016"/>
    </source>
</evidence>
<keyword evidence="7" id="KW-0346">Stress response</keyword>
<dbReference type="Pfam" id="PF07927">
    <property type="entry name" value="HicA_toxin"/>
    <property type="match status" value="1"/>
</dbReference>
<keyword evidence="2" id="KW-1277">Toxin-antitoxin system</keyword>
<dbReference type="Gene3D" id="3.30.920.30">
    <property type="entry name" value="Hypothetical protein"/>
    <property type="match status" value="1"/>
</dbReference>
<evidence type="ECO:0000256" key="5">
    <source>
        <dbReference type="ARBA" id="ARBA00022801"/>
    </source>
</evidence>
<name>A0A6H0TPJ3_BACTU</name>
<dbReference type="InterPro" id="IPR012933">
    <property type="entry name" value="HicA_mRNA_interferase"/>
</dbReference>
<keyword evidence="5" id="KW-0378">Hydrolase</keyword>
<sequence>MKSESSKAIIKRLKKAGYELHSVRGSHHYYKHPVTGIKIPVPHPRKDLGVGLTQAILKQAGLK</sequence>
<accession>A0A6H0TPJ3</accession>